<sequence>MRRFLVLFLVVCARAAPLEDGAASSSTTASVDLKKPTADPKIGHSGSANMGATTPSQDLPPDANGNNAVGSYAINEHAGKGFLLPAYGVASAFGGYRGLNGNHGLYSNLPRLGNFGQYGNLLRGYGAFDLGGGGLPVNIGIPGPHFG</sequence>
<accession>A0AAJ6QNT2</accession>
<evidence type="ECO:0000256" key="1">
    <source>
        <dbReference type="SAM" id="MobiDB-lite"/>
    </source>
</evidence>
<feature type="region of interest" description="Disordered" evidence="1">
    <location>
        <begin position="24"/>
        <end position="66"/>
    </location>
</feature>
<dbReference type="Proteomes" id="UP000694867">
    <property type="component" value="Unplaced"/>
</dbReference>
<evidence type="ECO:0000313" key="4">
    <source>
        <dbReference type="RefSeq" id="XP_003739138.1"/>
    </source>
</evidence>
<feature type="compositionally biased region" description="Basic and acidic residues" evidence="1">
    <location>
        <begin position="32"/>
        <end position="42"/>
    </location>
</feature>
<protein>
    <submittedName>
        <fullName evidence="4">Uncharacterized protein LOC100904070</fullName>
    </submittedName>
</protein>
<evidence type="ECO:0000256" key="2">
    <source>
        <dbReference type="SAM" id="SignalP"/>
    </source>
</evidence>
<dbReference type="GeneID" id="100904070"/>
<keyword evidence="3" id="KW-1185">Reference proteome</keyword>
<feature type="compositionally biased region" description="Polar residues" evidence="1">
    <location>
        <begin position="46"/>
        <end position="57"/>
    </location>
</feature>
<feature type="chain" id="PRO_5042502212" evidence="2">
    <location>
        <begin position="16"/>
        <end position="147"/>
    </location>
</feature>
<reference evidence="4" key="1">
    <citation type="submission" date="2025-08" db="UniProtKB">
        <authorList>
            <consortium name="RefSeq"/>
        </authorList>
    </citation>
    <scope>IDENTIFICATION</scope>
</reference>
<dbReference type="KEGG" id="goe:100904070"/>
<name>A0AAJ6QNT2_9ACAR</name>
<feature type="signal peptide" evidence="2">
    <location>
        <begin position="1"/>
        <end position="15"/>
    </location>
</feature>
<evidence type="ECO:0000313" key="3">
    <source>
        <dbReference type="Proteomes" id="UP000694867"/>
    </source>
</evidence>
<dbReference type="AlphaFoldDB" id="A0AAJ6QNT2"/>
<keyword evidence="2" id="KW-0732">Signal</keyword>
<dbReference type="RefSeq" id="XP_003739138.1">
    <property type="nucleotide sequence ID" value="XM_003739090.1"/>
</dbReference>
<proteinExistence type="predicted"/>
<gene>
    <name evidence="4" type="primary">LOC100904070</name>
</gene>
<organism evidence="3 4">
    <name type="scientific">Galendromus occidentalis</name>
    <name type="common">western predatory mite</name>
    <dbReference type="NCBI Taxonomy" id="34638"/>
    <lineage>
        <taxon>Eukaryota</taxon>
        <taxon>Metazoa</taxon>
        <taxon>Ecdysozoa</taxon>
        <taxon>Arthropoda</taxon>
        <taxon>Chelicerata</taxon>
        <taxon>Arachnida</taxon>
        <taxon>Acari</taxon>
        <taxon>Parasitiformes</taxon>
        <taxon>Mesostigmata</taxon>
        <taxon>Gamasina</taxon>
        <taxon>Phytoseioidea</taxon>
        <taxon>Phytoseiidae</taxon>
        <taxon>Typhlodrominae</taxon>
        <taxon>Galendromus</taxon>
    </lineage>
</organism>